<sequence length="294" mass="31732">MQQRILSAIVGIALFLFFCFHSLTLMLCGIVLVALLCAYEWTTAYSHQLVPERLSPSANALQASLPFLGAIYPVGLYLRLLRGDISPLYPAILVALPIPVFAFLTLRAARTGIALGSLRRFYGLVGAIYIGLPISSLVILRSFLTIPSAKPPLAHTPLGAWLVLFTAICVWTADSLAFFIGRRLGQHKLAPTLSPGKTWEGVLGGLFGSLVVGAVVMRSLGLPLWDGLILGAIAGVVGPWGDLWESAVKRELGLKDFGHLMPGHGGFLDRFDSLLFVLPLACLFWVLLSSLLAR</sequence>
<keyword evidence="14" id="KW-0443">Lipid metabolism</keyword>
<comment type="similarity">
    <text evidence="5">Belongs to the CDS family.</text>
</comment>
<dbReference type="GO" id="GO:0004605">
    <property type="term" value="F:phosphatidate cytidylyltransferase activity"/>
    <property type="evidence" value="ECO:0007669"/>
    <property type="project" value="UniProtKB-EC"/>
</dbReference>
<comment type="catalytic activity">
    <reaction evidence="1">
        <text>a 1,2-diacyl-sn-glycero-3-phosphate + CTP + H(+) = a CDP-1,2-diacyl-sn-glycerol + diphosphate</text>
        <dbReference type="Rhea" id="RHEA:16229"/>
        <dbReference type="ChEBI" id="CHEBI:15378"/>
        <dbReference type="ChEBI" id="CHEBI:33019"/>
        <dbReference type="ChEBI" id="CHEBI:37563"/>
        <dbReference type="ChEBI" id="CHEBI:58332"/>
        <dbReference type="ChEBI" id="CHEBI:58608"/>
        <dbReference type="EC" id="2.7.7.41"/>
    </reaction>
</comment>
<evidence type="ECO:0000256" key="7">
    <source>
        <dbReference type="ARBA" id="ARBA00019373"/>
    </source>
</evidence>
<dbReference type="PANTHER" id="PTHR46382:SF1">
    <property type="entry name" value="PHOSPHATIDATE CYTIDYLYLTRANSFERASE"/>
    <property type="match status" value="1"/>
</dbReference>
<protein>
    <recommendedName>
        <fullName evidence="7">Phosphatidate cytidylyltransferase</fullName>
        <ecNumber evidence="6">2.7.7.41</ecNumber>
    </recommendedName>
    <alternativeName>
        <fullName evidence="20">CDP-DAG synthase</fullName>
    </alternativeName>
    <alternativeName>
        <fullName evidence="22">CDP-DG synthase</fullName>
    </alternativeName>
    <alternativeName>
        <fullName evidence="18">CDP-diacylglycerol synthase</fullName>
    </alternativeName>
    <alternativeName>
        <fullName evidence="21">CDP-diglyceride pyrophosphorylase</fullName>
    </alternativeName>
    <alternativeName>
        <fullName evidence="23">CDP-diglyceride synthase</fullName>
    </alternativeName>
    <alternativeName>
        <fullName evidence="19">CTP:phosphatidate cytidylyltransferase</fullName>
    </alternativeName>
</protein>
<keyword evidence="10 25" id="KW-0808">Transferase</keyword>
<evidence type="ECO:0000256" key="4">
    <source>
        <dbReference type="ARBA" id="ARBA00005189"/>
    </source>
</evidence>
<evidence type="ECO:0000256" key="17">
    <source>
        <dbReference type="ARBA" id="ARBA00023264"/>
    </source>
</evidence>
<dbReference type="GO" id="GO:0016024">
    <property type="term" value="P:CDP-diacylglycerol biosynthetic process"/>
    <property type="evidence" value="ECO:0007669"/>
    <property type="project" value="TreeGrafter"/>
</dbReference>
<feature type="transmembrane region" description="Helical" evidence="24">
    <location>
        <begin position="274"/>
        <end position="293"/>
    </location>
</feature>
<comment type="pathway">
    <text evidence="4">Lipid metabolism.</text>
</comment>
<dbReference type="HOGENOM" id="CLU_037294_1_1_0"/>
<keyword evidence="8" id="KW-1003">Cell membrane</keyword>
<dbReference type="EMBL" id="HF951689">
    <property type="protein sequence ID" value="CCW34912.1"/>
    <property type="molecule type" value="Genomic_DNA"/>
</dbReference>
<name>S0EYH4_CHTCT</name>
<dbReference type="Proteomes" id="UP000014227">
    <property type="component" value="Chromosome I"/>
</dbReference>
<evidence type="ECO:0000313" key="26">
    <source>
        <dbReference type="Proteomes" id="UP000014227"/>
    </source>
</evidence>
<keyword evidence="12 25" id="KW-0548">Nucleotidyltransferase</keyword>
<evidence type="ECO:0000256" key="9">
    <source>
        <dbReference type="ARBA" id="ARBA00022516"/>
    </source>
</evidence>
<feature type="transmembrane region" description="Helical" evidence="24">
    <location>
        <begin position="160"/>
        <end position="180"/>
    </location>
</feature>
<keyword evidence="15 24" id="KW-0472">Membrane</keyword>
<evidence type="ECO:0000256" key="12">
    <source>
        <dbReference type="ARBA" id="ARBA00022695"/>
    </source>
</evidence>
<dbReference type="GO" id="GO:0005886">
    <property type="term" value="C:plasma membrane"/>
    <property type="evidence" value="ECO:0007669"/>
    <property type="project" value="UniProtKB-SubCell"/>
</dbReference>
<dbReference type="OrthoDB" id="9799199at2"/>
<dbReference type="PATRIC" id="fig|1303518.3.peg.1110"/>
<keyword evidence="16" id="KW-0594">Phospholipid biosynthesis</keyword>
<evidence type="ECO:0000256" key="13">
    <source>
        <dbReference type="ARBA" id="ARBA00022989"/>
    </source>
</evidence>
<accession>S0EYH4</accession>
<evidence type="ECO:0000256" key="15">
    <source>
        <dbReference type="ARBA" id="ARBA00023136"/>
    </source>
</evidence>
<dbReference type="RefSeq" id="WP_016482460.1">
    <property type="nucleotide sequence ID" value="NC_021487.1"/>
</dbReference>
<keyword evidence="11 24" id="KW-0812">Transmembrane</keyword>
<evidence type="ECO:0000256" key="16">
    <source>
        <dbReference type="ARBA" id="ARBA00023209"/>
    </source>
</evidence>
<feature type="transmembrane region" description="Helical" evidence="24">
    <location>
        <begin position="87"/>
        <end position="109"/>
    </location>
</feature>
<evidence type="ECO:0000256" key="6">
    <source>
        <dbReference type="ARBA" id="ARBA00012487"/>
    </source>
</evidence>
<keyword evidence="17" id="KW-1208">Phospholipid metabolism</keyword>
<dbReference type="InParanoid" id="S0EYH4"/>
<dbReference type="AlphaFoldDB" id="S0EYH4"/>
<evidence type="ECO:0000256" key="21">
    <source>
        <dbReference type="ARBA" id="ARBA00032396"/>
    </source>
</evidence>
<evidence type="ECO:0000256" key="24">
    <source>
        <dbReference type="SAM" id="Phobius"/>
    </source>
</evidence>
<dbReference type="PANTHER" id="PTHR46382">
    <property type="entry name" value="PHOSPHATIDATE CYTIDYLYLTRANSFERASE"/>
    <property type="match status" value="1"/>
</dbReference>
<dbReference type="FunCoup" id="S0EYH4">
    <property type="interactions" value="413"/>
</dbReference>
<evidence type="ECO:0000256" key="23">
    <source>
        <dbReference type="ARBA" id="ARBA00033406"/>
    </source>
</evidence>
<evidence type="ECO:0000256" key="11">
    <source>
        <dbReference type="ARBA" id="ARBA00022692"/>
    </source>
</evidence>
<evidence type="ECO:0000256" key="8">
    <source>
        <dbReference type="ARBA" id="ARBA00022475"/>
    </source>
</evidence>
<dbReference type="Pfam" id="PF01148">
    <property type="entry name" value="CTP_transf_1"/>
    <property type="match status" value="1"/>
</dbReference>
<proteinExistence type="inferred from homology"/>
<dbReference type="KEGG" id="ccz:CCALI_01090"/>
<gene>
    <name evidence="25" type="ORF">CCALI_01090</name>
</gene>
<keyword evidence="26" id="KW-1185">Reference proteome</keyword>
<reference evidence="26" key="1">
    <citation type="submission" date="2013-03" db="EMBL/GenBank/DDBJ databases">
        <title>Genome sequence of Chthonomonas calidirosea, the first sequenced genome from the Armatimonadetes phylum (formally candidate division OP10).</title>
        <authorList>
            <person name="Lee K.C.Y."/>
            <person name="Morgan X.C."/>
            <person name="Dunfield P.F."/>
            <person name="Tamas I."/>
            <person name="Houghton K.M."/>
            <person name="Vyssotski M."/>
            <person name="Ryan J.L.J."/>
            <person name="Lagutin K."/>
            <person name="McDonald I.R."/>
            <person name="Stott M.B."/>
        </authorList>
    </citation>
    <scope>NUCLEOTIDE SEQUENCE [LARGE SCALE GENOMIC DNA]</scope>
    <source>
        <strain evidence="26">DSM 23976 / ICMP 18418 / T49</strain>
    </source>
</reference>
<feature type="transmembrane region" description="Helical" evidence="24">
    <location>
        <begin position="201"/>
        <end position="220"/>
    </location>
</feature>
<evidence type="ECO:0000256" key="20">
    <source>
        <dbReference type="ARBA" id="ARBA00032253"/>
    </source>
</evidence>
<feature type="transmembrane region" description="Helical" evidence="24">
    <location>
        <begin position="6"/>
        <end position="39"/>
    </location>
</feature>
<evidence type="ECO:0000256" key="14">
    <source>
        <dbReference type="ARBA" id="ARBA00023098"/>
    </source>
</evidence>
<evidence type="ECO:0000256" key="1">
    <source>
        <dbReference type="ARBA" id="ARBA00001698"/>
    </source>
</evidence>
<evidence type="ECO:0000256" key="5">
    <source>
        <dbReference type="ARBA" id="ARBA00010185"/>
    </source>
</evidence>
<evidence type="ECO:0000313" key="25">
    <source>
        <dbReference type="EMBL" id="CCW34912.1"/>
    </source>
</evidence>
<evidence type="ECO:0000256" key="3">
    <source>
        <dbReference type="ARBA" id="ARBA00005119"/>
    </source>
</evidence>
<dbReference type="EC" id="2.7.7.41" evidence="6"/>
<evidence type="ECO:0000256" key="19">
    <source>
        <dbReference type="ARBA" id="ARBA00031825"/>
    </source>
</evidence>
<organism evidence="25 26">
    <name type="scientific">Chthonomonas calidirosea (strain DSM 23976 / ICMP 18418 / T49)</name>
    <dbReference type="NCBI Taxonomy" id="1303518"/>
    <lineage>
        <taxon>Bacteria</taxon>
        <taxon>Bacillati</taxon>
        <taxon>Armatimonadota</taxon>
        <taxon>Chthonomonadia</taxon>
        <taxon>Chthonomonadales</taxon>
        <taxon>Chthonomonadaceae</taxon>
        <taxon>Chthonomonas</taxon>
    </lineage>
</organism>
<evidence type="ECO:0000256" key="2">
    <source>
        <dbReference type="ARBA" id="ARBA00004651"/>
    </source>
</evidence>
<keyword evidence="9" id="KW-0444">Lipid biosynthesis</keyword>
<comment type="pathway">
    <text evidence="3">Phospholipid metabolism; CDP-diacylglycerol biosynthesis; CDP-diacylglycerol from sn-glycerol 3-phosphate: step 3/3.</text>
</comment>
<dbReference type="eggNOG" id="COG4589">
    <property type="taxonomic scope" value="Bacteria"/>
</dbReference>
<evidence type="ECO:0000256" key="10">
    <source>
        <dbReference type="ARBA" id="ARBA00022679"/>
    </source>
</evidence>
<keyword evidence="13 24" id="KW-1133">Transmembrane helix</keyword>
<dbReference type="STRING" id="454171.CP488_00066"/>
<evidence type="ECO:0000256" key="22">
    <source>
        <dbReference type="ARBA" id="ARBA00032743"/>
    </source>
</evidence>
<evidence type="ECO:0000256" key="18">
    <source>
        <dbReference type="ARBA" id="ARBA00029893"/>
    </source>
</evidence>
<feature type="transmembrane region" description="Helical" evidence="24">
    <location>
        <begin position="121"/>
        <end position="140"/>
    </location>
</feature>
<comment type="subcellular location">
    <subcellularLocation>
        <location evidence="2">Cell membrane</location>
        <topology evidence="2">Multi-pass membrane protein</topology>
    </subcellularLocation>
</comment>